<evidence type="ECO:0000313" key="4">
    <source>
        <dbReference type="Proteomes" id="UP000530234"/>
    </source>
</evidence>
<evidence type="ECO:0000259" key="2">
    <source>
        <dbReference type="Pfam" id="PF01636"/>
    </source>
</evidence>
<dbReference type="SUPFAM" id="SSF56112">
    <property type="entry name" value="Protein kinase-like (PK-like)"/>
    <property type="match status" value="1"/>
</dbReference>
<dbReference type="Proteomes" id="UP000530234">
    <property type="component" value="Unassembled WGS sequence"/>
</dbReference>
<evidence type="ECO:0000256" key="1">
    <source>
        <dbReference type="SAM" id="MobiDB-lite"/>
    </source>
</evidence>
<sequence>CARGLWVTWWEAVRAGGRPVSPGRWGRVLRAFHALPPPGESDGLVLPGYDAFDRTARRLRTPPAGPAAADVAFLRDRLSEVRERVVALRFPSSPVPVHGDAHPGNALVGALGAGGAPGPGRGVQGSPGVGSAADDHRCPPHGVVRPGGAGGVPARVRRGRGRLGPPGGG</sequence>
<dbReference type="Pfam" id="PF01636">
    <property type="entry name" value="APH"/>
    <property type="match status" value="1"/>
</dbReference>
<dbReference type="InterPro" id="IPR002575">
    <property type="entry name" value="Aminoglycoside_PTrfase"/>
</dbReference>
<evidence type="ECO:0000313" key="3">
    <source>
        <dbReference type="EMBL" id="MBB0233126.1"/>
    </source>
</evidence>
<feature type="region of interest" description="Disordered" evidence="1">
    <location>
        <begin position="115"/>
        <end position="169"/>
    </location>
</feature>
<feature type="non-terminal residue" evidence="3">
    <location>
        <position position="1"/>
    </location>
</feature>
<dbReference type="InterPro" id="IPR011009">
    <property type="entry name" value="Kinase-like_dom_sf"/>
</dbReference>
<keyword evidence="3" id="KW-0808">Transferase</keyword>
<dbReference type="GO" id="GO:0016740">
    <property type="term" value="F:transferase activity"/>
    <property type="evidence" value="ECO:0007669"/>
    <property type="project" value="UniProtKB-KW"/>
</dbReference>
<accession>A0A7W3T9F0</accession>
<dbReference type="AlphaFoldDB" id="A0A7W3T9F0"/>
<feature type="domain" description="Aminoglycoside phosphotransferase" evidence="2">
    <location>
        <begin position="24"/>
        <end position="109"/>
    </location>
</feature>
<feature type="compositionally biased region" description="Gly residues" evidence="1">
    <location>
        <begin position="115"/>
        <end position="128"/>
    </location>
</feature>
<organism evidence="3 4">
    <name type="scientific">Streptomyces calidiresistens</name>
    <dbReference type="NCBI Taxonomy" id="1485586"/>
    <lineage>
        <taxon>Bacteria</taxon>
        <taxon>Bacillati</taxon>
        <taxon>Actinomycetota</taxon>
        <taxon>Actinomycetes</taxon>
        <taxon>Kitasatosporales</taxon>
        <taxon>Streptomycetaceae</taxon>
        <taxon>Streptomyces</taxon>
    </lineage>
</organism>
<name>A0A7W3T9F0_9ACTN</name>
<proteinExistence type="predicted"/>
<comment type="caution">
    <text evidence="3">The sequence shown here is derived from an EMBL/GenBank/DDBJ whole genome shotgun (WGS) entry which is preliminary data.</text>
</comment>
<feature type="non-terminal residue" evidence="3">
    <location>
        <position position="169"/>
    </location>
</feature>
<dbReference type="EMBL" id="VKHS01001526">
    <property type="protein sequence ID" value="MBB0233126.1"/>
    <property type="molecule type" value="Genomic_DNA"/>
</dbReference>
<gene>
    <name evidence="3" type="ORF">FOE67_27440</name>
</gene>
<protein>
    <submittedName>
        <fullName evidence="3">Phosphotransferase</fullName>
    </submittedName>
</protein>
<reference evidence="4" key="1">
    <citation type="submission" date="2019-10" db="EMBL/GenBank/DDBJ databases">
        <title>Streptomyces sp. nov., a novel actinobacterium isolated from alkaline environment.</title>
        <authorList>
            <person name="Golinska P."/>
        </authorList>
    </citation>
    <scope>NUCLEOTIDE SEQUENCE [LARGE SCALE GENOMIC DNA]</scope>
    <source>
        <strain evidence="4">DSM 42108</strain>
    </source>
</reference>
<keyword evidence="4" id="KW-1185">Reference proteome</keyword>